<evidence type="ECO:0000259" key="8">
    <source>
        <dbReference type="PROSITE" id="PS50928"/>
    </source>
</evidence>
<accession>A0A3A1WRU7</accession>
<comment type="caution">
    <text evidence="9">The sequence shown here is derived from an EMBL/GenBank/DDBJ whole genome shotgun (WGS) entry which is preliminary data.</text>
</comment>
<dbReference type="RefSeq" id="WP_119537949.1">
    <property type="nucleotide sequence ID" value="NZ_QYRN01000001.1"/>
</dbReference>
<keyword evidence="4 7" id="KW-0812">Transmembrane</keyword>
<dbReference type="OrthoDB" id="8410865at2"/>
<dbReference type="EMBL" id="QYRN01000001">
    <property type="protein sequence ID" value="RIY03291.1"/>
    <property type="molecule type" value="Genomic_DNA"/>
</dbReference>
<evidence type="ECO:0000256" key="1">
    <source>
        <dbReference type="ARBA" id="ARBA00004651"/>
    </source>
</evidence>
<name>A0A3A1WRU7_9HYPH</name>
<organism evidence="9 10">
    <name type="scientific">Aureimonas flava</name>
    <dbReference type="NCBI Taxonomy" id="2320271"/>
    <lineage>
        <taxon>Bacteria</taxon>
        <taxon>Pseudomonadati</taxon>
        <taxon>Pseudomonadota</taxon>
        <taxon>Alphaproteobacteria</taxon>
        <taxon>Hyphomicrobiales</taxon>
        <taxon>Aurantimonadaceae</taxon>
        <taxon>Aureimonas</taxon>
    </lineage>
</organism>
<feature type="transmembrane region" description="Helical" evidence="7">
    <location>
        <begin position="184"/>
        <end position="205"/>
    </location>
</feature>
<comment type="subcellular location">
    <subcellularLocation>
        <location evidence="1 7">Cell membrane</location>
        <topology evidence="1 7">Multi-pass membrane protein</topology>
    </subcellularLocation>
</comment>
<dbReference type="GO" id="GO:0005886">
    <property type="term" value="C:plasma membrane"/>
    <property type="evidence" value="ECO:0007669"/>
    <property type="project" value="UniProtKB-SubCell"/>
</dbReference>
<feature type="transmembrane region" description="Helical" evidence="7">
    <location>
        <begin position="134"/>
        <end position="153"/>
    </location>
</feature>
<dbReference type="Gene3D" id="1.10.3720.10">
    <property type="entry name" value="MetI-like"/>
    <property type="match status" value="1"/>
</dbReference>
<dbReference type="InterPro" id="IPR050366">
    <property type="entry name" value="BP-dependent_transpt_permease"/>
</dbReference>
<evidence type="ECO:0000256" key="4">
    <source>
        <dbReference type="ARBA" id="ARBA00022692"/>
    </source>
</evidence>
<dbReference type="PROSITE" id="PS50928">
    <property type="entry name" value="ABC_TM1"/>
    <property type="match status" value="1"/>
</dbReference>
<dbReference type="PANTHER" id="PTHR43386">
    <property type="entry name" value="OLIGOPEPTIDE TRANSPORT SYSTEM PERMEASE PROTEIN APPC"/>
    <property type="match status" value="1"/>
</dbReference>
<keyword evidence="2 7" id="KW-0813">Transport</keyword>
<feature type="transmembrane region" description="Helical" evidence="7">
    <location>
        <begin position="240"/>
        <end position="263"/>
    </location>
</feature>
<comment type="similarity">
    <text evidence="7">Belongs to the binding-protein-dependent transport system permease family.</text>
</comment>
<keyword evidence="3" id="KW-1003">Cell membrane</keyword>
<feature type="domain" description="ABC transmembrane type-1" evidence="8">
    <location>
        <begin position="71"/>
        <end position="260"/>
    </location>
</feature>
<feature type="transmembrane region" description="Helical" evidence="7">
    <location>
        <begin position="63"/>
        <end position="94"/>
    </location>
</feature>
<dbReference type="AlphaFoldDB" id="A0A3A1WRU7"/>
<dbReference type="CDD" id="cd06261">
    <property type="entry name" value="TM_PBP2"/>
    <property type="match status" value="1"/>
</dbReference>
<evidence type="ECO:0000256" key="6">
    <source>
        <dbReference type="ARBA" id="ARBA00023136"/>
    </source>
</evidence>
<dbReference type="GO" id="GO:0055085">
    <property type="term" value="P:transmembrane transport"/>
    <property type="evidence" value="ECO:0007669"/>
    <property type="project" value="InterPro"/>
</dbReference>
<feature type="transmembrane region" description="Helical" evidence="7">
    <location>
        <begin position="106"/>
        <end position="128"/>
    </location>
</feature>
<keyword evidence="6 7" id="KW-0472">Membrane</keyword>
<evidence type="ECO:0000256" key="3">
    <source>
        <dbReference type="ARBA" id="ARBA00022475"/>
    </source>
</evidence>
<keyword evidence="5 7" id="KW-1133">Transmembrane helix</keyword>
<evidence type="ECO:0000256" key="5">
    <source>
        <dbReference type="ARBA" id="ARBA00022989"/>
    </source>
</evidence>
<evidence type="ECO:0000256" key="7">
    <source>
        <dbReference type="RuleBase" id="RU363032"/>
    </source>
</evidence>
<evidence type="ECO:0000313" key="10">
    <source>
        <dbReference type="Proteomes" id="UP000265750"/>
    </source>
</evidence>
<dbReference type="Proteomes" id="UP000265750">
    <property type="component" value="Unassembled WGS sequence"/>
</dbReference>
<dbReference type="PANTHER" id="PTHR43386:SF25">
    <property type="entry name" value="PEPTIDE ABC TRANSPORTER PERMEASE PROTEIN"/>
    <property type="match status" value="1"/>
</dbReference>
<proteinExistence type="inferred from homology"/>
<protein>
    <submittedName>
        <fullName evidence="9">ABC transporter permease</fullName>
    </submittedName>
</protein>
<keyword evidence="10" id="KW-1185">Reference proteome</keyword>
<dbReference type="InterPro" id="IPR000515">
    <property type="entry name" value="MetI-like"/>
</dbReference>
<evidence type="ECO:0000256" key="2">
    <source>
        <dbReference type="ARBA" id="ARBA00022448"/>
    </source>
</evidence>
<evidence type="ECO:0000313" key="9">
    <source>
        <dbReference type="EMBL" id="RIY03291.1"/>
    </source>
</evidence>
<dbReference type="SUPFAM" id="SSF161098">
    <property type="entry name" value="MetI-like"/>
    <property type="match status" value="1"/>
</dbReference>
<gene>
    <name evidence="9" type="ORF">D3218_00515</name>
</gene>
<dbReference type="Pfam" id="PF00528">
    <property type="entry name" value="BPD_transp_1"/>
    <property type="match status" value="1"/>
</dbReference>
<reference evidence="10" key="1">
    <citation type="submission" date="2018-09" db="EMBL/GenBank/DDBJ databases">
        <authorList>
            <person name="Tuo L."/>
        </authorList>
    </citation>
    <scope>NUCLEOTIDE SEQUENCE [LARGE SCALE GENOMIC DNA]</scope>
    <source>
        <strain evidence="10">M2BS4Y-1</strain>
    </source>
</reference>
<sequence length="273" mass="27794">MRAGRGRARLAFGGAIVATLVAAAAVAPFWTPSPVPLRLRLAERLEAPLASGLLGTDQLGRDVLSLLMLGAGTSLATALVAVLIGAALGGLVGLAAAEVGGRAGGALMRGADVLFAFPPILSAMMLAAALGTGFWSATAAIALFTLPVFARVTRATTLSVLGRDFVTAARALGRTGPAIARFHVLPNIAGTLAIQVSLQMGLAILTEAGLGYLGLGRRPPTPSWGRMLADAQTYMGSAPWLALAPGCAIALAVLGFNLIGDGLRDRLDPRSRR</sequence>
<dbReference type="InterPro" id="IPR035906">
    <property type="entry name" value="MetI-like_sf"/>
</dbReference>